<evidence type="ECO:0000313" key="2">
    <source>
        <dbReference type="EMBL" id="RHA17099.1"/>
    </source>
</evidence>
<dbReference type="Proteomes" id="UP000284779">
    <property type="component" value="Unassembled WGS sequence"/>
</dbReference>
<dbReference type="GO" id="GO:0047429">
    <property type="term" value="F:nucleoside triphosphate diphosphatase activity"/>
    <property type="evidence" value="ECO:0007669"/>
    <property type="project" value="InterPro"/>
</dbReference>
<sequence>MKVLLGTTNPSKVKRFSKLLENCDIEFITLKDLEIEDEPDETGKTPEENAICKAGYYGKYFDLVICNDSGLYFEELSLEDERQPGLNVRTPMGMNRLSDEEMIEYYSNLIGELGGKVFAYYLDGIAVYNNGRISSFMDRESAKNVGAFYMIDKASTKRFEGWPLDSLSISKETGRYFVEGSDSESKENIIYGEYEKRIVGFLKEALGIK</sequence>
<dbReference type="InterPro" id="IPR029001">
    <property type="entry name" value="ITPase-like_fam"/>
</dbReference>
<name>A0A413R5L2_9FIRM</name>
<accession>A0A413R5L2</accession>
<proteinExistence type="predicted"/>
<evidence type="ECO:0000313" key="3">
    <source>
        <dbReference type="Proteomes" id="UP000284779"/>
    </source>
</evidence>
<reference evidence="2 3" key="1">
    <citation type="submission" date="2018-08" db="EMBL/GenBank/DDBJ databases">
        <title>A genome reference for cultivated species of the human gut microbiota.</title>
        <authorList>
            <person name="Zou Y."/>
            <person name="Xue W."/>
            <person name="Luo G."/>
        </authorList>
    </citation>
    <scope>NUCLEOTIDE SEQUENCE [LARGE SCALE GENOMIC DNA]</scope>
    <source>
        <strain evidence="2 3">AM44-11BH</strain>
    </source>
</reference>
<gene>
    <name evidence="2" type="ORF">DW944_10400</name>
</gene>
<keyword evidence="1" id="KW-0378">Hydrolase</keyword>
<dbReference type="GO" id="GO:0009143">
    <property type="term" value="P:nucleoside triphosphate catabolic process"/>
    <property type="evidence" value="ECO:0007669"/>
    <property type="project" value="InterPro"/>
</dbReference>
<dbReference type="Pfam" id="PF01725">
    <property type="entry name" value="Ham1p_like"/>
    <property type="match status" value="1"/>
</dbReference>
<dbReference type="SUPFAM" id="SSF52972">
    <property type="entry name" value="ITPase-like"/>
    <property type="match status" value="1"/>
</dbReference>
<dbReference type="AlphaFoldDB" id="A0A413R5L2"/>
<dbReference type="EMBL" id="QSFD01000011">
    <property type="protein sequence ID" value="RHA17099.1"/>
    <property type="molecule type" value="Genomic_DNA"/>
</dbReference>
<organism evidence="2 3">
    <name type="scientific">Eubacterium ventriosum</name>
    <dbReference type="NCBI Taxonomy" id="39496"/>
    <lineage>
        <taxon>Bacteria</taxon>
        <taxon>Bacillati</taxon>
        <taxon>Bacillota</taxon>
        <taxon>Clostridia</taxon>
        <taxon>Eubacteriales</taxon>
        <taxon>Eubacteriaceae</taxon>
        <taxon>Eubacterium</taxon>
    </lineage>
</organism>
<evidence type="ECO:0000256" key="1">
    <source>
        <dbReference type="ARBA" id="ARBA00022801"/>
    </source>
</evidence>
<dbReference type="Gene3D" id="3.90.950.10">
    <property type="match status" value="1"/>
</dbReference>
<dbReference type="RefSeq" id="WP_117971363.1">
    <property type="nucleotide sequence ID" value="NZ_QSFD01000011.1"/>
</dbReference>
<comment type="caution">
    <text evidence="2">The sequence shown here is derived from an EMBL/GenBank/DDBJ whole genome shotgun (WGS) entry which is preliminary data.</text>
</comment>
<protein>
    <submittedName>
        <fullName evidence="2">Non-canonical purine NTP pyrophosphatase</fullName>
    </submittedName>
</protein>
<keyword evidence="3" id="KW-1185">Reference proteome</keyword>
<dbReference type="InterPro" id="IPR002637">
    <property type="entry name" value="RdgB/HAM1"/>
</dbReference>